<evidence type="ECO:0000313" key="1">
    <source>
        <dbReference type="EMBL" id="CUV14756.1"/>
    </source>
</evidence>
<dbReference type="Pfam" id="PF20461">
    <property type="entry name" value="DUF6714"/>
    <property type="match status" value="1"/>
</dbReference>
<gene>
    <name evidence="1" type="ORF">RUN39_v1_950021</name>
</gene>
<dbReference type="PATRIC" id="fig|305.106.peg.3275"/>
<organism evidence="1">
    <name type="scientific">Ralstonia solanacearum</name>
    <name type="common">Pseudomonas solanacearum</name>
    <dbReference type="NCBI Taxonomy" id="305"/>
    <lineage>
        <taxon>Bacteria</taxon>
        <taxon>Pseudomonadati</taxon>
        <taxon>Pseudomonadota</taxon>
        <taxon>Betaproteobacteria</taxon>
        <taxon>Burkholderiales</taxon>
        <taxon>Burkholderiaceae</taxon>
        <taxon>Ralstonia</taxon>
        <taxon>Ralstonia solanacearum species complex</taxon>
    </lineage>
</organism>
<protein>
    <submittedName>
        <fullName evidence="1">Uncharacterized protein</fullName>
    </submittedName>
</protein>
<proteinExistence type="predicted"/>
<dbReference type="EMBL" id="LN899819">
    <property type="protein sequence ID" value="CUV14756.1"/>
    <property type="molecule type" value="Genomic_DNA"/>
</dbReference>
<reference evidence="1" key="1">
    <citation type="submission" date="2015-10" db="EMBL/GenBank/DDBJ databases">
        <authorList>
            <person name="Gilbert D.G."/>
        </authorList>
    </citation>
    <scope>NUCLEOTIDE SEQUENCE</scope>
    <source>
        <strain evidence="1">Phyl III-seqv23</strain>
    </source>
</reference>
<sequence>MDKSKLEKSIANAFADVEAPPDWALVRSHEGPEAAKIEQAFHGRSDWRTMGAHELDIEPALSLFSDEAWRYYLPAFMIHDIYGRLAHEEVVFHLTVGLTDEDRNELSNPRRYGARTRWDSAVFRCSVFSVGQAKAIVEYLLFKVAEEGERGYFTPHIRQALSNYWLARAESKVE</sequence>
<dbReference type="InterPro" id="IPR046560">
    <property type="entry name" value="DUF6714"/>
</dbReference>
<dbReference type="AlphaFoldDB" id="A0A0S4TXH2"/>
<name>A0A0S4TXH2_RALSL</name>
<accession>A0A0S4TXH2</accession>